<name>A0A1M7EIV2_XYLRU</name>
<evidence type="ECO:0000313" key="3">
    <source>
        <dbReference type="Proteomes" id="UP000184280"/>
    </source>
</evidence>
<keyword evidence="2" id="KW-0808">Transferase</keyword>
<protein>
    <submittedName>
        <fullName evidence="2">Glycosyltransferase involved in cell wall bisynthesis</fullName>
    </submittedName>
</protein>
<feature type="domain" description="Glycosyltransferase 2-like" evidence="1">
    <location>
        <begin position="4"/>
        <end position="119"/>
    </location>
</feature>
<sequence>MRYSVITINYNNKEGLKRTIMSVVAQTSNEYEFIIIDGGSTDGSVDVIKEHTDYITYWVSEKDNGVYHAMNKGVAQSHGKYLIFMNSGDSFHFSDALSAFNEYEEDIICGKVLKSGENIPCGHQKPTITLVDLMRGSLPHQAMFIKRELMVRHPYDEKYKILSDWKLCIQALVFNNCTFRNSDIIVADYDTSGISTNSNGLLPKEREQILKEMFPPRIITDYQRLYPADDELLDLTLLLSQTVGARKWAKRFLNLILRFTQKK</sequence>
<dbReference type="SUPFAM" id="SSF53448">
    <property type="entry name" value="Nucleotide-diphospho-sugar transferases"/>
    <property type="match status" value="1"/>
</dbReference>
<dbReference type="PANTHER" id="PTHR22916:SF67">
    <property type="entry name" value="COLANIC ACID BIOSYNTHESIS GLYCOSYL TRANSFERASE WCAE-RELATED"/>
    <property type="match status" value="1"/>
</dbReference>
<dbReference type="Proteomes" id="UP000184280">
    <property type="component" value="Unassembled WGS sequence"/>
</dbReference>
<dbReference type="InterPro" id="IPR001173">
    <property type="entry name" value="Glyco_trans_2-like"/>
</dbReference>
<dbReference type="RefSeq" id="WP_073043392.1">
    <property type="nucleotide sequence ID" value="NZ_FRCJ01000001.1"/>
</dbReference>
<dbReference type="InterPro" id="IPR029044">
    <property type="entry name" value="Nucleotide-diphossugar_trans"/>
</dbReference>
<dbReference type="Gene3D" id="3.90.550.10">
    <property type="entry name" value="Spore Coat Polysaccharide Biosynthesis Protein SpsA, Chain A"/>
    <property type="match status" value="1"/>
</dbReference>
<dbReference type="PANTHER" id="PTHR22916">
    <property type="entry name" value="GLYCOSYLTRANSFERASE"/>
    <property type="match status" value="1"/>
</dbReference>
<dbReference type="AlphaFoldDB" id="A0A1M7EIV2"/>
<gene>
    <name evidence="2" type="ORF">SAMN04488494_1093</name>
</gene>
<dbReference type="Pfam" id="PF00535">
    <property type="entry name" value="Glycos_transf_2"/>
    <property type="match status" value="1"/>
</dbReference>
<evidence type="ECO:0000259" key="1">
    <source>
        <dbReference type="Pfam" id="PF00535"/>
    </source>
</evidence>
<evidence type="ECO:0000313" key="2">
    <source>
        <dbReference type="EMBL" id="SHL91775.1"/>
    </source>
</evidence>
<proteinExistence type="predicted"/>
<dbReference type="GO" id="GO:0016758">
    <property type="term" value="F:hexosyltransferase activity"/>
    <property type="evidence" value="ECO:0007669"/>
    <property type="project" value="UniProtKB-ARBA"/>
</dbReference>
<accession>A0A1M7EIV2</accession>
<dbReference type="EMBL" id="FRCJ01000001">
    <property type="protein sequence ID" value="SHL91775.1"/>
    <property type="molecule type" value="Genomic_DNA"/>
</dbReference>
<dbReference type="CDD" id="cd06433">
    <property type="entry name" value="GT_2_WfgS_like"/>
    <property type="match status" value="1"/>
</dbReference>
<organism evidence="2 3">
    <name type="scientific">Xylanibacter ruminicola</name>
    <name type="common">Prevotella ruminicola</name>
    <dbReference type="NCBI Taxonomy" id="839"/>
    <lineage>
        <taxon>Bacteria</taxon>
        <taxon>Pseudomonadati</taxon>
        <taxon>Bacteroidota</taxon>
        <taxon>Bacteroidia</taxon>
        <taxon>Bacteroidales</taxon>
        <taxon>Prevotellaceae</taxon>
        <taxon>Xylanibacter</taxon>
    </lineage>
</organism>
<reference evidence="2 3" key="1">
    <citation type="submission" date="2016-11" db="EMBL/GenBank/DDBJ databases">
        <authorList>
            <person name="Jaros S."/>
            <person name="Januszkiewicz K."/>
            <person name="Wedrychowicz H."/>
        </authorList>
    </citation>
    <scope>NUCLEOTIDE SEQUENCE [LARGE SCALE GENOMIC DNA]</scope>
    <source>
        <strain evidence="2 3">BPI-34</strain>
    </source>
</reference>
<dbReference type="OrthoDB" id="9788101at2"/>